<protein>
    <submittedName>
        <fullName evidence="1">Uncharacterized protein</fullName>
    </submittedName>
</protein>
<dbReference type="EMBL" id="AKWE02000174">
    <property type="protein sequence ID" value="EMO56396.1"/>
    <property type="molecule type" value="Genomic_DNA"/>
</dbReference>
<evidence type="ECO:0000313" key="2">
    <source>
        <dbReference type="Proteomes" id="UP000012149"/>
    </source>
</evidence>
<name>M6VMP9_9LEPT</name>
<gene>
    <name evidence="1" type="ORF">LEP1GSC161_0022</name>
</gene>
<dbReference type="AlphaFoldDB" id="M6VMP9"/>
<evidence type="ECO:0000313" key="1">
    <source>
        <dbReference type="EMBL" id="EMO56396.1"/>
    </source>
</evidence>
<accession>M6VMP9</accession>
<sequence>MSDIQKSDSWQAKAWILERRWPEEWGRKDKLSVEKEVQQVVVYLPENGRTPIDVNKNESNNEV</sequence>
<comment type="caution">
    <text evidence="1">The sequence shown here is derived from an EMBL/GenBank/DDBJ whole genome shotgun (WGS) entry which is preliminary data.</text>
</comment>
<organism evidence="1 2">
    <name type="scientific">Leptospira santarosai str. CBC1416</name>
    <dbReference type="NCBI Taxonomy" id="1193059"/>
    <lineage>
        <taxon>Bacteria</taxon>
        <taxon>Pseudomonadati</taxon>
        <taxon>Spirochaetota</taxon>
        <taxon>Spirochaetia</taxon>
        <taxon>Leptospirales</taxon>
        <taxon>Leptospiraceae</taxon>
        <taxon>Leptospira</taxon>
    </lineage>
</organism>
<proteinExistence type="predicted"/>
<reference evidence="1 2" key="1">
    <citation type="submission" date="2013-01" db="EMBL/GenBank/DDBJ databases">
        <authorList>
            <person name="Harkins D.M."/>
            <person name="Durkin A.S."/>
            <person name="Brinkac L.M."/>
            <person name="Haft D.H."/>
            <person name="Selengut J.D."/>
            <person name="Sanka R."/>
            <person name="DePew J."/>
            <person name="Purushe J."/>
            <person name="Matthias M.A."/>
            <person name="Vinetz J.M."/>
            <person name="Sutton G.G."/>
            <person name="Nierman W.C."/>
            <person name="Fouts D.E."/>
        </authorList>
    </citation>
    <scope>NUCLEOTIDE SEQUENCE [LARGE SCALE GENOMIC DNA]</scope>
    <source>
        <strain evidence="1 2">CBC1416</strain>
    </source>
</reference>
<dbReference type="Proteomes" id="UP000012149">
    <property type="component" value="Unassembled WGS sequence"/>
</dbReference>